<sequence length="87" mass="10303">MMSIMMFTSVQKITPYPIQRLLEMAIVSIKVIQLYASLVPYYRFVPNQKTHQKVITRHLWKDDLEVCEDIRHQRGMKGTLSTAQRNH</sequence>
<organism evidence="1 2">
    <name type="scientific">Streptococcus agalactiae</name>
    <dbReference type="NCBI Taxonomy" id="1311"/>
    <lineage>
        <taxon>Bacteria</taxon>
        <taxon>Bacillati</taxon>
        <taxon>Bacillota</taxon>
        <taxon>Bacilli</taxon>
        <taxon>Lactobacillales</taxon>
        <taxon>Streptococcaceae</taxon>
        <taxon>Streptococcus</taxon>
    </lineage>
</organism>
<evidence type="ECO:0000313" key="2">
    <source>
        <dbReference type="Proteomes" id="UP000254076"/>
    </source>
</evidence>
<accession>A0A8B4R9I1</accession>
<dbReference type="AlphaFoldDB" id="A0A8B4R9I1"/>
<dbReference type="EMBL" id="UHEQ01000001">
    <property type="protein sequence ID" value="SUN10767.1"/>
    <property type="molecule type" value="Genomic_DNA"/>
</dbReference>
<name>A0A8B4R9I1_STRAG</name>
<protein>
    <submittedName>
        <fullName evidence="1">Transposase</fullName>
    </submittedName>
</protein>
<dbReference type="Proteomes" id="UP000254076">
    <property type="component" value="Unassembled WGS sequence"/>
</dbReference>
<proteinExistence type="predicted"/>
<gene>
    <name evidence="1" type="ORF">NCTC8185_00012</name>
</gene>
<evidence type="ECO:0000313" key="1">
    <source>
        <dbReference type="EMBL" id="SUN10767.1"/>
    </source>
</evidence>
<reference evidence="1 2" key="1">
    <citation type="submission" date="2018-06" db="EMBL/GenBank/DDBJ databases">
        <authorList>
            <consortium name="Pathogen Informatics"/>
            <person name="Doyle S."/>
        </authorList>
    </citation>
    <scope>NUCLEOTIDE SEQUENCE [LARGE SCALE GENOMIC DNA]</scope>
    <source>
        <strain evidence="1 2">NCTC8185</strain>
    </source>
</reference>
<comment type="caution">
    <text evidence="1">The sequence shown here is derived from an EMBL/GenBank/DDBJ whole genome shotgun (WGS) entry which is preliminary data.</text>
</comment>